<dbReference type="Pfam" id="PF19663">
    <property type="entry name" value="DUF6166"/>
    <property type="match status" value="1"/>
</dbReference>
<proteinExistence type="predicted"/>
<accession>A0A1L8D0V1</accession>
<organism evidence="1 2">
    <name type="scientific">Carboxydothermus islandicus</name>
    <dbReference type="NCBI Taxonomy" id="661089"/>
    <lineage>
        <taxon>Bacteria</taxon>
        <taxon>Bacillati</taxon>
        <taxon>Bacillota</taxon>
        <taxon>Clostridia</taxon>
        <taxon>Thermoanaerobacterales</taxon>
        <taxon>Thermoanaerobacteraceae</taxon>
        <taxon>Carboxydothermus</taxon>
    </lineage>
</organism>
<dbReference type="RefSeq" id="WP_075864959.1">
    <property type="nucleotide sequence ID" value="NZ_BDJL01000017.1"/>
</dbReference>
<keyword evidence="2" id="KW-1185">Reference proteome</keyword>
<dbReference type="OrthoDB" id="961276at2"/>
<sequence>MAGEIILRRDGHLAITNIPHLIGGGHSPDGFEWGYGGSGPAELALNILYVITEDKELARRFYQQFKWDFIAKIPYKGGVIKRDEVINWLRQQGCEIKEAV</sequence>
<evidence type="ECO:0000313" key="1">
    <source>
        <dbReference type="EMBL" id="GAV24774.1"/>
    </source>
</evidence>
<protein>
    <submittedName>
        <fullName evidence="1">Uncharacterized protein</fullName>
    </submittedName>
</protein>
<gene>
    <name evidence="1" type="ORF">ciss_07070</name>
</gene>
<evidence type="ECO:0000313" key="2">
    <source>
        <dbReference type="Proteomes" id="UP000187338"/>
    </source>
</evidence>
<dbReference type="Proteomes" id="UP000187338">
    <property type="component" value="Unassembled WGS sequence"/>
</dbReference>
<comment type="caution">
    <text evidence="1">The sequence shown here is derived from an EMBL/GenBank/DDBJ whole genome shotgun (WGS) entry which is preliminary data.</text>
</comment>
<name>A0A1L8D0V1_9THEO</name>
<dbReference type="InterPro" id="IPR046164">
    <property type="entry name" value="DUF6166"/>
</dbReference>
<dbReference type="EMBL" id="BDJL01000017">
    <property type="protein sequence ID" value="GAV24774.1"/>
    <property type="molecule type" value="Genomic_DNA"/>
</dbReference>
<reference evidence="2" key="1">
    <citation type="submission" date="2016-12" db="EMBL/GenBank/DDBJ databases">
        <title>Draft Genome Sequences od Carboxydothermus pertinax and islandicus, Hydrogenogenic Carboxydotrophic Bacteria.</title>
        <authorList>
            <person name="Fukuyama Y."/>
            <person name="Ohmae K."/>
            <person name="Yoneda Y."/>
            <person name="Yoshida T."/>
            <person name="Sako Y."/>
        </authorList>
    </citation>
    <scope>NUCLEOTIDE SEQUENCE [LARGE SCALE GENOMIC DNA]</scope>
    <source>
        <strain evidence="2">SET</strain>
    </source>
</reference>
<dbReference type="STRING" id="661089.ciss_07070"/>
<dbReference type="AlphaFoldDB" id="A0A1L8D0V1"/>